<evidence type="ECO:0000256" key="5">
    <source>
        <dbReference type="ARBA" id="ARBA00022792"/>
    </source>
</evidence>
<dbReference type="Pfam" id="PF01265">
    <property type="entry name" value="Cyto_heme_lyase"/>
    <property type="match status" value="1"/>
</dbReference>
<evidence type="ECO:0000256" key="4">
    <source>
        <dbReference type="ARBA" id="ARBA00022723"/>
    </source>
</evidence>
<keyword evidence="6 10" id="KW-0408">Iron</keyword>
<feature type="region of interest" description="Disordered" evidence="11">
    <location>
        <begin position="1"/>
        <end position="22"/>
    </location>
</feature>
<name>A0A2T9YS53_9FUNG</name>
<keyword evidence="13" id="KW-1185">Reference proteome</keyword>
<keyword evidence="3 10" id="KW-0349">Heme</keyword>
<dbReference type="GO" id="GO:0046872">
    <property type="term" value="F:metal ion binding"/>
    <property type="evidence" value="ECO:0007669"/>
    <property type="project" value="UniProtKB-KW"/>
</dbReference>
<dbReference type="GO" id="GO:0005743">
    <property type="term" value="C:mitochondrial inner membrane"/>
    <property type="evidence" value="ECO:0007669"/>
    <property type="project" value="UniProtKB-SubCell"/>
</dbReference>
<dbReference type="GO" id="GO:0004408">
    <property type="term" value="F:holocytochrome-c synthase activity"/>
    <property type="evidence" value="ECO:0007669"/>
    <property type="project" value="UniProtKB-EC"/>
</dbReference>
<dbReference type="OrthoDB" id="4243at2759"/>
<organism evidence="12 13">
    <name type="scientific">Smittium simulii</name>
    <dbReference type="NCBI Taxonomy" id="133385"/>
    <lineage>
        <taxon>Eukaryota</taxon>
        <taxon>Fungi</taxon>
        <taxon>Fungi incertae sedis</taxon>
        <taxon>Zoopagomycota</taxon>
        <taxon>Kickxellomycotina</taxon>
        <taxon>Harpellomycetes</taxon>
        <taxon>Harpellales</taxon>
        <taxon>Legeriomycetaceae</taxon>
        <taxon>Smittium</taxon>
    </lineage>
</organism>
<keyword evidence="8 10" id="KW-0472">Membrane</keyword>
<evidence type="ECO:0000256" key="2">
    <source>
        <dbReference type="ARBA" id="ARBA00007255"/>
    </source>
</evidence>
<comment type="catalytic activity">
    <reaction evidence="10">
        <text>holo-[cytochrome c] = apo-[cytochrome c] + heme b</text>
        <dbReference type="Rhea" id="RHEA:22648"/>
        <dbReference type="Rhea" id="RHEA-COMP:10725"/>
        <dbReference type="Rhea" id="RHEA-COMP:10726"/>
        <dbReference type="ChEBI" id="CHEBI:29950"/>
        <dbReference type="ChEBI" id="CHEBI:60344"/>
        <dbReference type="ChEBI" id="CHEBI:83739"/>
        <dbReference type="EC" id="4.4.1.17"/>
    </reaction>
</comment>
<evidence type="ECO:0000256" key="8">
    <source>
        <dbReference type="ARBA" id="ARBA00023136"/>
    </source>
</evidence>
<dbReference type="AlphaFoldDB" id="A0A2T9YS53"/>
<comment type="caution">
    <text evidence="12">The sequence shown here is derived from an EMBL/GenBank/DDBJ whole genome shotgun (WGS) entry which is preliminary data.</text>
</comment>
<dbReference type="PANTHER" id="PTHR12743:SF0">
    <property type="entry name" value="HOLOCYTOCHROME C-TYPE SYNTHASE"/>
    <property type="match status" value="1"/>
</dbReference>
<keyword evidence="5 10" id="KW-0999">Mitochondrion inner membrane</keyword>
<gene>
    <name evidence="12" type="ORF">BB561_001985</name>
</gene>
<evidence type="ECO:0000256" key="6">
    <source>
        <dbReference type="ARBA" id="ARBA00023004"/>
    </source>
</evidence>
<evidence type="ECO:0000256" key="10">
    <source>
        <dbReference type="RuleBase" id="RU363130"/>
    </source>
</evidence>
<dbReference type="InterPro" id="IPR000511">
    <property type="entry name" value="Holocyt_c/c1_synthase"/>
</dbReference>
<evidence type="ECO:0000256" key="11">
    <source>
        <dbReference type="SAM" id="MobiDB-lite"/>
    </source>
</evidence>
<comment type="subcellular location">
    <subcellularLocation>
        <location evidence="1 10">Mitochondrion inner membrane</location>
    </subcellularLocation>
</comment>
<dbReference type="PROSITE" id="PS00822">
    <property type="entry name" value="CYTO_HEME_LYASE_2"/>
    <property type="match status" value="1"/>
</dbReference>
<dbReference type="EC" id="4.4.1.17" evidence="10"/>
<evidence type="ECO:0000313" key="13">
    <source>
        <dbReference type="Proteomes" id="UP000245383"/>
    </source>
</evidence>
<keyword evidence="9 10" id="KW-0456">Lyase</keyword>
<evidence type="ECO:0000256" key="7">
    <source>
        <dbReference type="ARBA" id="ARBA00023128"/>
    </source>
</evidence>
<dbReference type="EMBL" id="MBFR01000063">
    <property type="protein sequence ID" value="PVU95159.1"/>
    <property type="molecule type" value="Genomic_DNA"/>
</dbReference>
<dbReference type="STRING" id="133385.A0A2T9YS53"/>
<evidence type="ECO:0000256" key="3">
    <source>
        <dbReference type="ARBA" id="ARBA00022617"/>
    </source>
</evidence>
<keyword evidence="7 10" id="KW-0496">Mitochondrion</keyword>
<dbReference type="PANTHER" id="PTHR12743">
    <property type="entry name" value="CYTOCHROME C1 HEME LYASE"/>
    <property type="match status" value="1"/>
</dbReference>
<proteinExistence type="inferred from homology"/>
<keyword evidence="4 10" id="KW-0479">Metal-binding</keyword>
<reference evidence="12 13" key="1">
    <citation type="journal article" date="2018" name="MBio">
        <title>Comparative Genomics Reveals the Core Gene Toolbox for the Fungus-Insect Symbiosis.</title>
        <authorList>
            <person name="Wang Y."/>
            <person name="Stata M."/>
            <person name="Wang W."/>
            <person name="Stajich J.E."/>
            <person name="White M.M."/>
            <person name="Moncalvo J.M."/>
        </authorList>
    </citation>
    <scope>NUCLEOTIDE SEQUENCE [LARGE SCALE GENOMIC DNA]</scope>
    <source>
        <strain evidence="12 13">SWE-8-4</strain>
    </source>
</reference>
<comment type="function">
    <text evidence="10">Lyase that catalyzes the covalent linking of the heme group to the cytochrome C apoprotein to produce the mature functional cytochrome.</text>
</comment>
<evidence type="ECO:0000256" key="1">
    <source>
        <dbReference type="ARBA" id="ARBA00004273"/>
    </source>
</evidence>
<dbReference type="PROSITE" id="PS00821">
    <property type="entry name" value="CYTO_HEME_LYASE_1"/>
    <property type="match status" value="1"/>
</dbReference>
<comment type="similarity">
    <text evidence="2 10">Belongs to the cytochrome c-type heme lyase family.</text>
</comment>
<evidence type="ECO:0000313" key="12">
    <source>
        <dbReference type="EMBL" id="PVU95159.1"/>
    </source>
</evidence>
<dbReference type="Proteomes" id="UP000245383">
    <property type="component" value="Unassembled WGS sequence"/>
</dbReference>
<protein>
    <recommendedName>
        <fullName evidence="10">Holocytochrome c-type synthase</fullName>
        <ecNumber evidence="10">4.4.1.17</ecNumber>
    </recommendedName>
</protein>
<evidence type="ECO:0000256" key="9">
    <source>
        <dbReference type="ARBA" id="ARBA00023239"/>
    </source>
</evidence>
<sequence>MSSLRSYSTIPRAERFGSEGDSQCPAIKDIVSTSNENIDNTAECAEKINTKIEATSSCPVNHDQNSKQDNNTNTPNVWIYPSEQMFFNAMKRKNHNFKENEIKTIVPIHNAVNEMCWKKILEWESMHKSECGMPKLLKFEGKAKDTTIKAWFRTLVGFKPPFDRHDWTVDRCGKHVKYIIDFYGGSSKDAPSFYLDVRPAMTSEGVVDRLKRWWSPDLAQTYSKDPITAGIYPKRD</sequence>
<accession>A0A2T9YS53</accession>